<reference evidence="4" key="1">
    <citation type="submission" date="2022-08" db="EMBL/GenBank/DDBJ databases">
        <authorList>
            <consortium name="DOE Joint Genome Institute"/>
            <person name="Min B."/>
            <person name="Riley R."/>
            <person name="Sierra-Patev S."/>
            <person name="Naranjo-Ortiz M."/>
            <person name="Looney B."/>
            <person name="Konkel Z."/>
            <person name="Slot J.C."/>
            <person name="Sakamoto Y."/>
            <person name="Steenwyk J.L."/>
            <person name="Rokas A."/>
            <person name="Carro J."/>
            <person name="Camarero S."/>
            <person name="Ferreira P."/>
            <person name="Molpeceres G."/>
            <person name="Ruiz-Duenas F.J."/>
            <person name="Serrano A."/>
            <person name="Henrissat B."/>
            <person name="Drula E."/>
            <person name="Hughes K.W."/>
            <person name="Mata J.L."/>
            <person name="Ishikawa N.K."/>
            <person name="Vargas-Isla R."/>
            <person name="Ushijima S."/>
            <person name="Smith C.A."/>
            <person name="Ahrendt S."/>
            <person name="Andreopoulos W."/>
            <person name="He G."/>
            <person name="Labutti K."/>
            <person name="Lipzen A."/>
            <person name="Ng V."/>
            <person name="Sandor L."/>
            <person name="Barry K."/>
            <person name="Martinez A.T."/>
            <person name="Xiao Y."/>
            <person name="Gibbons J.G."/>
            <person name="Terashima K."/>
            <person name="Hibbett D.S."/>
            <person name="Grigoriev I.V."/>
        </authorList>
    </citation>
    <scope>NUCLEOTIDE SEQUENCE</scope>
    <source>
        <strain evidence="4">TFB9207</strain>
    </source>
</reference>
<dbReference type="PANTHER" id="PTHR32046">
    <property type="entry name" value="G DOMAIN-CONTAINING PROTEIN"/>
    <property type="match status" value="1"/>
</dbReference>
<dbReference type="Proteomes" id="UP001163846">
    <property type="component" value="Unassembled WGS sequence"/>
</dbReference>
<protein>
    <recommendedName>
        <fullName evidence="3">AIG1-type G domain-containing protein</fullName>
    </recommendedName>
</protein>
<sequence length="566" mass="64875">MTQFIGAFEAGVDNWVSIAPDGKNTGTSEIGYYAPTRRMTIQPCWQKPQINLILIGETGSGKTALLNLLANTCAGIELDYFKAFHHAKNEQGGSQTGSQTNKPELYTIPCANGNEINILDTPGLADTRGIDMDNQHKREIVNAIKEHLETVDAIIVLVNGTVPRVNASTEYALSAISSMFPHSIVDNITFICTMVSNPADLNFDHSCLPIELRKAKIWSINNPFAQWAKYQEKIMQNPRIFDDESLEEMGEDVRRSYKKTLKILSKVFQFLDECQVQPTKTIHELFMMAIDMEAGIFNVIACMDQLGMKQEELRKLQKAAKEQSQQMFTKYEEIHNIPFYELETTHDQFNTICMAPDCYSNCHTGCRVHDSGFPLYRSLAHQLGTYCSAFKTERNFFEKATFFLFSNHRDSICNECKHSAEGHRKYRSLWVEKTKPEAPVFDEDAKRRDDEEFDSLGEMMDKVQKACEELDQKSHDCEQELSERCEKYNQLALSGSFVKYLSSAIALLQLRYESMKDKDADDEVLQRMRGTIKQFEEMRQVLRNAEDQRRRAKRVQFDETLNTVTN</sequence>
<evidence type="ECO:0000313" key="5">
    <source>
        <dbReference type="Proteomes" id="UP001163846"/>
    </source>
</evidence>
<dbReference type="AlphaFoldDB" id="A0AA38P2W7"/>
<evidence type="ECO:0000256" key="2">
    <source>
        <dbReference type="SAM" id="Coils"/>
    </source>
</evidence>
<dbReference type="EMBL" id="MU806427">
    <property type="protein sequence ID" value="KAJ3835284.1"/>
    <property type="molecule type" value="Genomic_DNA"/>
</dbReference>
<dbReference type="PROSITE" id="PS00675">
    <property type="entry name" value="SIGMA54_INTERACT_1"/>
    <property type="match status" value="1"/>
</dbReference>
<evidence type="ECO:0000313" key="4">
    <source>
        <dbReference type="EMBL" id="KAJ3835284.1"/>
    </source>
</evidence>
<feature type="coiled-coil region" evidence="2">
    <location>
        <begin position="525"/>
        <end position="555"/>
    </location>
</feature>
<dbReference type="InterPro" id="IPR025662">
    <property type="entry name" value="Sigma_54_int_dom_ATP-bd_1"/>
</dbReference>
<accession>A0AA38P2W7</accession>
<keyword evidence="5" id="KW-1185">Reference proteome</keyword>
<evidence type="ECO:0000259" key="3">
    <source>
        <dbReference type="Pfam" id="PF04548"/>
    </source>
</evidence>
<feature type="domain" description="AIG1-type G" evidence="3">
    <location>
        <begin position="51"/>
        <end position="194"/>
    </location>
</feature>
<proteinExistence type="predicted"/>
<name>A0AA38P2W7_9AGAR</name>
<evidence type="ECO:0000256" key="1">
    <source>
        <dbReference type="ARBA" id="ARBA00022741"/>
    </source>
</evidence>
<keyword evidence="1" id="KW-0547">Nucleotide-binding</keyword>
<dbReference type="PANTHER" id="PTHR32046:SF11">
    <property type="entry name" value="IMMUNE-ASSOCIATED NUCLEOTIDE-BINDING PROTEIN 10-LIKE"/>
    <property type="match status" value="1"/>
</dbReference>
<dbReference type="GO" id="GO:0005525">
    <property type="term" value="F:GTP binding"/>
    <property type="evidence" value="ECO:0007669"/>
    <property type="project" value="InterPro"/>
</dbReference>
<comment type="caution">
    <text evidence="4">The sequence shown here is derived from an EMBL/GenBank/DDBJ whole genome shotgun (WGS) entry which is preliminary data.</text>
</comment>
<dbReference type="Gene3D" id="3.40.50.300">
    <property type="entry name" value="P-loop containing nucleotide triphosphate hydrolases"/>
    <property type="match status" value="1"/>
</dbReference>
<dbReference type="SUPFAM" id="SSF52540">
    <property type="entry name" value="P-loop containing nucleoside triphosphate hydrolases"/>
    <property type="match status" value="1"/>
</dbReference>
<dbReference type="CDD" id="cd00882">
    <property type="entry name" value="Ras_like_GTPase"/>
    <property type="match status" value="1"/>
</dbReference>
<gene>
    <name evidence="4" type="ORF">F5878DRAFT_644464</name>
</gene>
<organism evidence="4 5">
    <name type="scientific">Lentinula raphanica</name>
    <dbReference type="NCBI Taxonomy" id="153919"/>
    <lineage>
        <taxon>Eukaryota</taxon>
        <taxon>Fungi</taxon>
        <taxon>Dikarya</taxon>
        <taxon>Basidiomycota</taxon>
        <taxon>Agaricomycotina</taxon>
        <taxon>Agaricomycetes</taxon>
        <taxon>Agaricomycetidae</taxon>
        <taxon>Agaricales</taxon>
        <taxon>Marasmiineae</taxon>
        <taxon>Omphalotaceae</taxon>
        <taxon>Lentinula</taxon>
    </lineage>
</organism>
<keyword evidence="2" id="KW-0175">Coiled coil</keyword>
<dbReference type="InterPro" id="IPR027417">
    <property type="entry name" value="P-loop_NTPase"/>
</dbReference>
<dbReference type="Pfam" id="PF04548">
    <property type="entry name" value="AIG1"/>
    <property type="match status" value="1"/>
</dbReference>
<dbReference type="InterPro" id="IPR006703">
    <property type="entry name" value="G_AIG1"/>
</dbReference>